<protein>
    <submittedName>
        <fullName evidence="2">Uncharacterized protein</fullName>
    </submittedName>
</protein>
<dbReference type="WBParaSite" id="JU765_v2.g19103.t1">
    <property type="protein sequence ID" value="JU765_v2.g19103.t1"/>
    <property type="gene ID" value="JU765_v2.g19103"/>
</dbReference>
<accession>A0AC34QSS1</accession>
<dbReference type="Proteomes" id="UP000887576">
    <property type="component" value="Unplaced"/>
</dbReference>
<evidence type="ECO:0000313" key="2">
    <source>
        <dbReference type="WBParaSite" id="JU765_v2.g19103.t1"/>
    </source>
</evidence>
<proteinExistence type="predicted"/>
<sequence length="431" mass="49733">MRYEEFDYDPRTADECKEKSRVAQETEKPLEVFKSISVLQDYVEFPDCYMTDVMHSFYEGPVQLDLKMIFENKKLFSYMNSNILGFNSCLPADLSGRSLRFIDDLNNYKAREWKVMLLYVIVIFFNQAIDCPVIVGPDPRILKRQMLNILQLVGAIIGLSLDSVTKETMKHSEKLMRKWFADRDDLFKTIAGQKNPYTPKVHDLTHLIKQTENHGPTQSTSCFAGENIMGRSDDLVTAKDPDVVLKQIFRRSRECALVKQWVCQKKEDPILGDFINSIHKSDDFEGKATKIPATAMIAEQLNKKFGLTSAKINRYKFKGSPFPGKLNNNAVCFYEKSDETGLQPARIEYIVQYNDKLYCQVRNYETIPIWNKFFEKDELLSNPLSFPDYGIVVSQSSTPVIIEADRIKRKGFLVLSAKQYIIPLLHAFEHD</sequence>
<reference evidence="2" key="1">
    <citation type="submission" date="2022-11" db="UniProtKB">
        <authorList>
            <consortium name="WormBaseParasite"/>
        </authorList>
    </citation>
    <scope>IDENTIFICATION</scope>
</reference>
<evidence type="ECO:0000313" key="1">
    <source>
        <dbReference type="Proteomes" id="UP000887576"/>
    </source>
</evidence>
<organism evidence="1 2">
    <name type="scientific">Panagrolaimus sp. JU765</name>
    <dbReference type="NCBI Taxonomy" id="591449"/>
    <lineage>
        <taxon>Eukaryota</taxon>
        <taxon>Metazoa</taxon>
        <taxon>Ecdysozoa</taxon>
        <taxon>Nematoda</taxon>
        <taxon>Chromadorea</taxon>
        <taxon>Rhabditida</taxon>
        <taxon>Tylenchina</taxon>
        <taxon>Panagrolaimomorpha</taxon>
        <taxon>Panagrolaimoidea</taxon>
        <taxon>Panagrolaimidae</taxon>
        <taxon>Panagrolaimus</taxon>
    </lineage>
</organism>
<name>A0AC34QSS1_9BILA</name>